<sequence length="19" mass="2238">MIPKIQIPLKPQLYTMLPL</sequence>
<dbReference type="EMBL" id="GGEC01059764">
    <property type="protein sequence ID" value="MBX40248.1"/>
    <property type="molecule type" value="Transcribed_RNA"/>
</dbReference>
<dbReference type="AlphaFoldDB" id="A0A2P2NCP6"/>
<reference evidence="1" key="1">
    <citation type="submission" date="2018-02" db="EMBL/GenBank/DDBJ databases">
        <title>Rhizophora mucronata_Transcriptome.</title>
        <authorList>
            <person name="Meera S.P."/>
            <person name="Sreeshan A."/>
            <person name="Augustine A."/>
        </authorList>
    </citation>
    <scope>NUCLEOTIDE SEQUENCE</scope>
    <source>
        <tissue evidence="1">Leaf</tissue>
    </source>
</reference>
<accession>A0A2P2NCP6</accession>
<proteinExistence type="predicted"/>
<protein>
    <submittedName>
        <fullName evidence="1">Uncharacterized protein</fullName>
    </submittedName>
</protein>
<organism evidence="1">
    <name type="scientific">Rhizophora mucronata</name>
    <name type="common">Asiatic mangrove</name>
    <dbReference type="NCBI Taxonomy" id="61149"/>
    <lineage>
        <taxon>Eukaryota</taxon>
        <taxon>Viridiplantae</taxon>
        <taxon>Streptophyta</taxon>
        <taxon>Embryophyta</taxon>
        <taxon>Tracheophyta</taxon>
        <taxon>Spermatophyta</taxon>
        <taxon>Magnoliopsida</taxon>
        <taxon>eudicotyledons</taxon>
        <taxon>Gunneridae</taxon>
        <taxon>Pentapetalae</taxon>
        <taxon>rosids</taxon>
        <taxon>fabids</taxon>
        <taxon>Malpighiales</taxon>
        <taxon>Rhizophoraceae</taxon>
        <taxon>Rhizophora</taxon>
    </lineage>
</organism>
<name>A0A2P2NCP6_RHIMU</name>
<evidence type="ECO:0000313" key="1">
    <source>
        <dbReference type="EMBL" id="MBX40248.1"/>
    </source>
</evidence>